<evidence type="ECO:0000313" key="5">
    <source>
        <dbReference type="EMBL" id="EAA1977821.1"/>
    </source>
</evidence>
<comment type="caution">
    <text evidence="5">The sequence shown here is derived from an EMBL/GenBank/DDBJ whole genome shotgun (WGS) entry which is preliminary data.</text>
</comment>
<sequence>MKYLPKLQQIKVFNEVIRSGSIRAAARTMHQSQPALTRTLKELEHHIGATLLVRSNEGVTLTEAGKSFAIRSHFILEELDKAIEEIEEINQNAYCRIAFGISSLFGVTILSRIIENFKKSNPGTLINIKEAQLSTLLPSLREGRLDFALGTLTDDMPLGDFIVTPLFDAPFCIVGRKKHPLINCNSVQELAKARWLLPETDMGYYQYIKQFIPINYLECQSAPVLTDSTVCIMNLVMNSDYLTVLAQARLNEPRFGDVLSILPIGHSLLPVSHYGLIYPRKRPLTQAALSMTEQFKWHCQQHNWAPYLNDNTI</sequence>
<accession>A0A3T7RXZ9</accession>
<dbReference type="Pfam" id="PF03466">
    <property type="entry name" value="LysR_substrate"/>
    <property type="match status" value="1"/>
</dbReference>
<dbReference type="PROSITE" id="PS50931">
    <property type="entry name" value="HTH_LYSR"/>
    <property type="match status" value="1"/>
</dbReference>
<keyword evidence="4" id="KW-0804">Transcription</keyword>
<dbReference type="Gene3D" id="3.40.190.10">
    <property type="entry name" value="Periplasmic binding protein-like II"/>
    <property type="match status" value="2"/>
</dbReference>
<dbReference type="PANTHER" id="PTHR30419">
    <property type="entry name" value="HTH-TYPE TRANSCRIPTIONAL REGULATOR YBHD"/>
    <property type="match status" value="1"/>
</dbReference>
<dbReference type="SUPFAM" id="SSF53850">
    <property type="entry name" value="Periplasmic binding protein-like II"/>
    <property type="match status" value="1"/>
</dbReference>
<dbReference type="GO" id="GO:0005829">
    <property type="term" value="C:cytosol"/>
    <property type="evidence" value="ECO:0007669"/>
    <property type="project" value="TreeGrafter"/>
</dbReference>
<dbReference type="InterPro" id="IPR000847">
    <property type="entry name" value="LysR_HTH_N"/>
</dbReference>
<proteinExistence type="inferred from homology"/>
<dbReference type="InterPro" id="IPR036388">
    <property type="entry name" value="WH-like_DNA-bd_sf"/>
</dbReference>
<reference evidence="5" key="1">
    <citation type="submission" date="2018-06" db="EMBL/GenBank/DDBJ databases">
        <authorList>
            <person name="Ashton P.M."/>
            <person name="Dallman T."/>
            <person name="Nair S."/>
            <person name="De Pinna E."/>
            <person name="Peters T."/>
            <person name="Grant K."/>
        </authorList>
    </citation>
    <scope>NUCLEOTIDE SEQUENCE [LARGE SCALE GENOMIC DNA]</scope>
    <source>
        <strain evidence="5">310211</strain>
    </source>
</reference>
<dbReference type="InterPro" id="IPR005119">
    <property type="entry name" value="LysR_subst-bd"/>
</dbReference>
<evidence type="ECO:0000256" key="2">
    <source>
        <dbReference type="ARBA" id="ARBA00023015"/>
    </source>
</evidence>
<dbReference type="Pfam" id="PF00126">
    <property type="entry name" value="HTH_1"/>
    <property type="match status" value="1"/>
</dbReference>
<dbReference type="EMBL" id="AAAATI010000011">
    <property type="protein sequence ID" value="EAA1977821.1"/>
    <property type="molecule type" value="Genomic_DNA"/>
</dbReference>
<comment type="similarity">
    <text evidence="1">Belongs to the LysR transcriptional regulatory family.</text>
</comment>
<evidence type="ECO:0000256" key="3">
    <source>
        <dbReference type="ARBA" id="ARBA00023125"/>
    </source>
</evidence>
<dbReference type="Proteomes" id="UP000839671">
    <property type="component" value="Unassembled WGS sequence"/>
</dbReference>
<name>A0A3T7RXZ9_SALET</name>
<evidence type="ECO:0000256" key="1">
    <source>
        <dbReference type="ARBA" id="ARBA00009437"/>
    </source>
</evidence>
<gene>
    <name evidence="5" type="ORF">DM051_10980</name>
</gene>
<keyword evidence="3" id="KW-0238">DNA-binding</keyword>
<dbReference type="Gene3D" id="1.10.10.10">
    <property type="entry name" value="Winged helix-like DNA-binding domain superfamily/Winged helix DNA-binding domain"/>
    <property type="match status" value="1"/>
</dbReference>
<dbReference type="GO" id="GO:0003700">
    <property type="term" value="F:DNA-binding transcription factor activity"/>
    <property type="evidence" value="ECO:0007669"/>
    <property type="project" value="InterPro"/>
</dbReference>
<dbReference type="PRINTS" id="PR00039">
    <property type="entry name" value="HTHLYSR"/>
</dbReference>
<protein>
    <submittedName>
        <fullName evidence="5">Transcriptional regulator</fullName>
    </submittedName>
</protein>
<dbReference type="FunFam" id="1.10.10.10:FF:000001">
    <property type="entry name" value="LysR family transcriptional regulator"/>
    <property type="match status" value="1"/>
</dbReference>
<evidence type="ECO:0000256" key="4">
    <source>
        <dbReference type="ARBA" id="ARBA00023163"/>
    </source>
</evidence>
<dbReference type="PANTHER" id="PTHR30419:SF7">
    <property type="entry name" value="HTH-TYPE TRANSCRIPTIONAL REGULATOR TDCA"/>
    <property type="match status" value="1"/>
</dbReference>
<dbReference type="GO" id="GO:0003677">
    <property type="term" value="F:DNA binding"/>
    <property type="evidence" value="ECO:0007669"/>
    <property type="project" value="UniProtKB-KW"/>
</dbReference>
<dbReference type="AlphaFoldDB" id="A0A3T7RXZ9"/>
<keyword evidence="2" id="KW-0805">Transcription regulation</keyword>
<dbReference type="InterPro" id="IPR036390">
    <property type="entry name" value="WH_DNA-bd_sf"/>
</dbReference>
<organism evidence="5">
    <name type="scientific">Salmonella enterica I</name>
    <dbReference type="NCBI Taxonomy" id="59201"/>
    <lineage>
        <taxon>Bacteria</taxon>
        <taxon>Pseudomonadati</taxon>
        <taxon>Pseudomonadota</taxon>
        <taxon>Gammaproteobacteria</taxon>
        <taxon>Enterobacterales</taxon>
        <taxon>Enterobacteriaceae</taxon>
        <taxon>Salmonella</taxon>
    </lineage>
</organism>
<dbReference type="SUPFAM" id="SSF46785">
    <property type="entry name" value="Winged helix' DNA-binding domain"/>
    <property type="match status" value="1"/>
</dbReference>
<dbReference type="InterPro" id="IPR050950">
    <property type="entry name" value="HTH-type_LysR_regulators"/>
</dbReference>